<keyword evidence="3" id="KW-1185">Reference proteome</keyword>
<dbReference type="Proteomes" id="UP000549971">
    <property type="component" value="Unassembled WGS sequence"/>
</dbReference>
<dbReference type="EMBL" id="JACHMY010000001">
    <property type="protein sequence ID" value="MBB5833419.1"/>
    <property type="molecule type" value="Genomic_DNA"/>
</dbReference>
<protein>
    <recommendedName>
        <fullName evidence="4">Minor capsid protein</fullName>
    </recommendedName>
</protein>
<proteinExistence type="predicted"/>
<evidence type="ECO:0008006" key="4">
    <source>
        <dbReference type="Google" id="ProtNLM"/>
    </source>
</evidence>
<dbReference type="Pfam" id="PF25310">
    <property type="entry name" value="VG15"/>
    <property type="match status" value="1"/>
</dbReference>
<comment type="caution">
    <text evidence="2">The sequence shown here is derived from an EMBL/GenBank/DDBJ whole genome shotgun (WGS) entry which is preliminary data.</text>
</comment>
<accession>A0A7W9J0J7</accession>
<sequence length="332" mass="36824">MTTPARQREAERVDQVFHVALSQIGLASLEEALALWQSIPPASMARVRTTWLNRATRALRGRRSEARSLGRAYYRLARALRTGSTIADPNKPEPATITLDVLREEFEALLPRPAGQDTDSGSNEIPVEHLSGLAADAERQEREAEREAELVLDALGPTNLGRLFGDLDGKLPYDDIETARAEAYRQAGARQGAAFERLVLNGARAELWTAMEHDERALGYARFSTTGTPCGWCAMLISRGAVYKSAKTAEYADGDKYHDNCHCEALPVFTDEQYDSDPKYALNRQYADEWPKVTRGLSGKAAVSAWRRYIRQQQRAEAQAAKATPTTNVQEA</sequence>
<keyword evidence="1" id="KW-0175">Coiled coil</keyword>
<gene>
    <name evidence="2" type="ORF">HDA39_000153</name>
</gene>
<evidence type="ECO:0000313" key="3">
    <source>
        <dbReference type="Proteomes" id="UP000549971"/>
    </source>
</evidence>
<dbReference type="RefSeq" id="WP_184793308.1">
    <property type="nucleotide sequence ID" value="NZ_JACHMY010000001.1"/>
</dbReference>
<dbReference type="InterPro" id="IPR057369">
    <property type="entry name" value="VG15"/>
</dbReference>
<name>A0A7W9J0J7_9ACTN</name>
<evidence type="ECO:0000313" key="2">
    <source>
        <dbReference type="EMBL" id="MBB5833419.1"/>
    </source>
</evidence>
<feature type="coiled-coil region" evidence="1">
    <location>
        <begin position="127"/>
        <end position="154"/>
    </location>
</feature>
<organism evidence="2 3">
    <name type="scientific">Kribbella italica</name>
    <dbReference type="NCBI Taxonomy" id="1540520"/>
    <lineage>
        <taxon>Bacteria</taxon>
        <taxon>Bacillati</taxon>
        <taxon>Actinomycetota</taxon>
        <taxon>Actinomycetes</taxon>
        <taxon>Propionibacteriales</taxon>
        <taxon>Kribbellaceae</taxon>
        <taxon>Kribbella</taxon>
    </lineage>
</organism>
<reference evidence="2 3" key="1">
    <citation type="submission" date="2020-08" db="EMBL/GenBank/DDBJ databases">
        <title>Sequencing the genomes of 1000 actinobacteria strains.</title>
        <authorList>
            <person name="Klenk H.-P."/>
        </authorList>
    </citation>
    <scope>NUCLEOTIDE SEQUENCE [LARGE SCALE GENOMIC DNA]</scope>
    <source>
        <strain evidence="2 3">DSM 28967</strain>
    </source>
</reference>
<evidence type="ECO:0000256" key="1">
    <source>
        <dbReference type="SAM" id="Coils"/>
    </source>
</evidence>
<dbReference type="AlphaFoldDB" id="A0A7W9J0J7"/>